<feature type="region of interest" description="Disordered" evidence="2">
    <location>
        <begin position="320"/>
        <end position="391"/>
    </location>
</feature>
<organism evidence="4 5">
    <name type="scientific">Nocardioides daedukensis</name>
    <dbReference type="NCBI Taxonomy" id="634462"/>
    <lineage>
        <taxon>Bacteria</taxon>
        <taxon>Bacillati</taxon>
        <taxon>Actinomycetota</taxon>
        <taxon>Actinomycetes</taxon>
        <taxon>Propionibacteriales</taxon>
        <taxon>Nocardioidaceae</taxon>
        <taxon>Nocardioides</taxon>
    </lineage>
</organism>
<dbReference type="NCBIfam" id="TIGR03557">
    <property type="entry name" value="F420_G6P_family"/>
    <property type="match status" value="1"/>
</dbReference>
<keyword evidence="1" id="KW-0560">Oxidoreductase</keyword>
<comment type="caution">
    <text evidence="4">The sequence shown here is derived from an EMBL/GenBank/DDBJ whole genome shotgun (WGS) entry which is preliminary data.</text>
</comment>
<proteinExistence type="predicted"/>
<evidence type="ECO:0000256" key="1">
    <source>
        <dbReference type="ARBA" id="ARBA00023002"/>
    </source>
</evidence>
<feature type="compositionally biased region" description="Basic and acidic residues" evidence="2">
    <location>
        <begin position="340"/>
        <end position="368"/>
    </location>
</feature>
<sequence length="391" mass="42338">MRLGYFLSCEEFTPAQLVEQAVMAEQAGFESLWISDHFHPWNDEQGQSPFVWSVIGALSQACSLPVTTAVTCPTMRVNPVVVAQAAATSATMLKGGFTLGLGTGEALNEHILGEAWPSLDVRLEMLEEAVGLIRELWQGDFVNHRGRFYTVDTARIYTIPDTPPPIYLSGFGPKATDLAARIGDGYITTSPDTELLSRFRDASGGKPAQAGSKVAWAPTQDEGVEIAHRLWGTSGLPGELAQVLPSPRHFEQAAELVTKEQTRSSVSCGNDTDQHIESLRPYVEAGFEELYISNMGPNYADMIHAFGREVLPALRDLAHQSQTDGGTDEPQPTGRGNPTCREEPRHGAAHGGRRDLGRARPDAADRIARRLILRSGPGTDPHATCPAYPAG</sequence>
<dbReference type="RefSeq" id="WP_179500548.1">
    <property type="nucleotide sequence ID" value="NZ_JACCAA010000001.1"/>
</dbReference>
<dbReference type="CDD" id="cd01097">
    <property type="entry name" value="Tetrahydromethanopterin_reductase"/>
    <property type="match status" value="1"/>
</dbReference>
<dbReference type="InterPro" id="IPR050564">
    <property type="entry name" value="F420-G6PD/mer"/>
</dbReference>
<accession>A0A7Y9RYV3</accession>
<reference evidence="4 5" key="1">
    <citation type="submission" date="2020-07" db="EMBL/GenBank/DDBJ databases">
        <title>Sequencing the genomes of 1000 actinobacteria strains.</title>
        <authorList>
            <person name="Klenk H.-P."/>
        </authorList>
    </citation>
    <scope>NUCLEOTIDE SEQUENCE [LARGE SCALE GENOMIC DNA]</scope>
    <source>
        <strain evidence="4 5">DSM 23819</strain>
    </source>
</reference>
<evidence type="ECO:0000259" key="3">
    <source>
        <dbReference type="Pfam" id="PF00296"/>
    </source>
</evidence>
<evidence type="ECO:0000313" key="5">
    <source>
        <dbReference type="Proteomes" id="UP000540656"/>
    </source>
</evidence>
<dbReference type="SUPFAM" id="SSF51679">
    <property type="entry name" value="Bacterial luciferase-like"/>
    <property type="match status" value="1"/>
</dbReference>
<keyword evidence="5" id="KW-1185">Reference proteome</keyword>
<dbReference type="EMBL" id="JACCAA010000001">
    <property type="protein sequence ID" value="NYG57243.1"/>
    <property type="molecule type" value="Genomic_DNA"/>
</dbReference>
<dbReference type="Pfam" id="PF00296">
    <property type="entry name" value="Bac_luciferase"/>
    <property type="match status" value="1"/>
</dbReference>
<evidence type="ECO:0000313" key="4">
    <source>
        <dbReference type="EMBL" id="NYG57243.1"/>
    </source>
</evidence>
<dbReference type="InterPro" id="IPR011251">
    <property type="entry name" value="Luciferase-like_dom"/>
</dbReference>
<dbReference type="GO" id="GO:0016705">
    <property type="term" value="F:oxidoreductase activity, acting on paired donors, with incorporation or reduction of molecular oxygen"/>
    <property type="evidence" value="ECO:0007669"/>
    <property type="project" value="InterPro"/>
</dbReference>
<name>A0A7Y9RYV3_9ACTN</name>
<dbReference type="InterPro" id="IPR019945">
    <property type="entry name" value="F420_G6P_DH-rel"/>
</dbReference>
<dbReference type="Proteomes" id="UP000540656">
    <property type="component" value="Unassembled WGS sequence"/>
</dbReference>
<feature type="domain" description="Luciferase-like" evidence="3">
    <location>
        <begin position="1"/>
        <end position="288"/>
    </location>
</feature>
<dbReference type="PANTHER" id="PTHR43244">
    <property type="match status" value="1"/>
</dbReference>
<dbReference type="Gene3D" id="3.20.20.30">
    <property type="entry name" value="Luciferase-like domain"/>
    <property type="match status" value="1"/>
</dbReference>
<dbReference type="PANTHER" id="PTHR43244:SF1">
    <property type="entry name" value="5,10-METHYLENETETRAHYDROMETHANOPTERIN REDUCTASE"/>
    <property type="match status" value="1"/>
</dbReference>
<protein>
    <submittedName>
        <fullName evidence="4">G6PDH family F420-dependent oxidoreductase</fullName>
    </submittedName>
</protein>
<dbReference type="AlphaFoldDB" id="A0A7Y9RYV3"/>
<evidence type="ECO:0000256" key="2">
    <source>
        <dbReference type="SAM" id="MobiDB-lite"/>
    </source>
</evidence>
<gene>
    <name evidence="4" type="ORF">BJ980_000166</name>
</gene>
<dbReference type="InterPro" id="IPR036661">
    <property type="entry name" value="Luciferase-like_sf"/>
</dbReference>